<dbReference type="InterPro" id="IPR014756">
    <property type="entry name" value="Ig_E-set"/>
</dbReference>
<gene>
    <name evidence="4" type="primary">ARRH_3</name>
    <name evidence="4" type="ORF">AVEN_232687_1</name>
</gene>
<reference evidence="4 5" key="1">
    <citation type="journal article" date="2019" name="Sci. Rep.">
        <title>Orb-weaving spider Araneus ventricosus genome elucidates the spidroin gene catalogue.</title>
        <authorList>
            <person name="Kono N."/>
            <person name="Nakamura H."/>
            <person name="Ohtoshi R."/>
            <person name="Moran D.A.P."/>
            <person name="Shinohara A."/>
            <person name="Yoshida Y."/>
            <person name="Fujiwara M."/>
            <person name="Mori M."/>
            <person name="Tomita M."/>
            <person name="Arakawa K."/>
        </authorList>
    </citation>
    <scope>NUCLEOTIDE SEQUENCE [LARGE SCALE GENOMIC DNA]</scope>
</reference>
<dbReference type="SUPFAM" id="SSF81296">
    <property type="entry name" value="E set domains"/>
    <property type="match status" value="2"/>
</dbReference>
<evidence type="ECO:0000313" key="4">
    <source>
        <dbReference type="EMBL" id="GBM63540.1"/>
    </source>
</evidence>
<dbReference type="GO" id="GO:0007165">
    <property type="term" value="P:signal transduction"/>
    <property type="evidence" value="ECO:0007669"/>
    <property type="project" value="InterPro"/>
</dbReference>
<evidence type="ECO:0000259" key="3">
    <source>
        <dbReference type="SMART" id="SM01017"/>
    </source>
</evidence>
<dbReference type="InterPro" id="IPR014752">
    <property type="entry name" value="Arrestin-like_C"/>
</dbReference>
<dbReference type="Gene3D" id="2.60.40.840">
    <property type="match status" value="1"/>
</dbReference>
<sequence>MPAYNYYHGQWQFIVSPPSFFYPFYIHCRLFNSSLSRCHRVLKKQSPNGLLTVYLSRRDLVVEEGGVVRPIDGVVLTDPDLSAQHEPFKIFALVVLTFRYGREDEEVMGLKFYTEAILHYEQVYPSSSKSPRPLTALQQHLLKKLGPDAHPLTVSVSGHAPHSVGLKPARAYGGSPLGVTYDLKVFPGNRADEKPSKRSLVRLSLRCTHRSPAPFPNPPAAALSRAFVFSSGKLRLEARLDREAYRFDETLQIHVSLDNSSNRTVHRVRVTLVQYVNVCMFTNGRFKNIVGLSETEPGHPVRPGSCLSRVFHVKPTVHMRYPVALAIEGGLSSSTVKLSPSTIPALASERNPYGVTVCYEAKVKAFLGVVDRPVCLRLPFRIIEDPPVIEEEEPVPLAEEEEEKESIFPT</sequence>
<feature type="compositionally biased region" description="Acidic residues" evidence="2">
    <location>
        <begin position="391"/>
        <end position="404"/>
    </location>
</feature>
<dbReference type="InterPro" id="IPR011022">
    <property type="entry name" value="Arrestin_C-like"/>
</dbReference>
<dbReference type="Proteomes" id="UP000499080">
    <property type="component" value="Unassembled WGS sequence"/>
</dbReference>
<evidence type="ECO:0000256" key="1">
    <source>
        <dbReference type="ARBA" id="ARBA00005298"/>
    </source>
</evidence>
<dbReference type="PANTHER" id="PTHR11792">
    <property type="entry name" value="ARRESTIN"/>
    <property type="match status" value="1"/>
</dbReference>
<dbReference type="InterPro" id="IPR014753">
    <property type="entry name" value="Arrestin_N"/>
</dbReference>
<keyword evidence="5" id="KW-1185">Reference proteome</keyword>
<dbReference type="GO" id="GO:0005737">
    <property type="term" value="C:cytoplasm"/>
    <property type="evidence" value="ECO:0007669"/>
    <property type="project" value="TreeGrafter"/>
</dbReference>
<feature type="region of interest" description="Disordered" evidence="2">
    <location>
        <begin position="391"/>
        <end position="410"/>
    </location>
</feature>
<feature type="domain" description="Arrestin C-terminal-like" evidence="3">
    <location>
        <begin position="230"/>
        <end position="387"/>
    </location>
</feature>
<dbReference type="Gene3D" id="2.60.40.640">
    <property type="match status" value="1"/>
</dbReference>
<proteinExistence type="inferred from homology"/>
<dbReference type="OrthoDB" id="6500995at2759"/>
<dbReference type="PANTHER" id="PTHR11792:SF18">
    <property type="entry name" value="FI20035P1"/>
    <property type="match status" value="1"/>
</dbReference>
<dbReference type="Pfam" id="PF02752">
    <property type="entry name" value="Arrestin_C"/>
    <property type="match status" value="1"/>
</dbReference>
<comment type="caution">
    <text evidence="4">The sequence shown here is derived from an EMBL/GenBank/DDBJ whole genome shotgun (WGS) entry which is preliminary data.</text>
</comment>
<dbReference type="InterPro" id="IPR000698">
    <property type="entry name" value="Arrestin"/>
</dbReference>
<evidence type="ECO:0000256" key="2">
    <source>
        <dbReference type="SAM" id="MobiDB-lite"/>
    </source>
</evidence>
<dbReference type="EMBL" id="BGPR01001874">
    <property type="protein sequence ID" value="GBM63540.1"/>
    <property type="molecule type" value="Genomic_DNA"/>
</dbReference>
<dbReference type="GO" id="GO:0002031">
    <property type="term" value="P:G protein-coupled receptor internalization"/>
    <property type="evidence" value="ECO:0007669"/>
    <property type="project" value="TreeGrafter"/>
</dbReference>
<dbReference type="GO" id="GO:0001664">
    <property type="term" value="F:G protein-coupled receptor binding"/>
    <property type="evidence" value="ECO:0007669"/>
    <property type="project" value="TreeGrafter"/>
</dbReference>
<dbReference type="AlphaFoldDB" id="A0A4Y2HE14"/>
<dbReference type="SMART" id="SM01017">
    <property type="entry name" value="Arrestin_C"/>
    <property type="match status" value="1"/>
</dbReference>
<organism evidence="4 5">
    <name type="scientific">Araneus ventricosus</name>
    <name type="common">Orbweaver spider</name>
    <name type="synonym">Epeira ventricosa</name>
    <dbReference type="NCBI Taxonomy" id="182803"/>
    <lineage>
        <taxon>Eukaryota</taxon>
        <taxon>Metazoa</taxon>
        <taxon>Ecdysozoa</taxon>
        <taxon>Arthropoda</taxon>
        <taxon>Chelicerata</taxon>
        <taxon>Arachnida</taxon>
        <taxon>Araneae</taxon>
        <taxon>Araneomorphae</taxon>
        <taxon>Entelegynae</taxon>
        <taxon>Araneoidea</taxon>
        <taxon>Araneidae</taxon>
        <taxon>Araneus</taxon>
    </lineage>
</organism>
<evidence type="ECO:0000313" key="5">
    <source>
        <dbReference type="Proteomes" id="UP000499080"/>
    </source>
</evidence>
<protein>
    <submittedName>
        <fullName evidence="4">Arrestin</fullName>
    </submittedName>
</protein>
<accession>A0A4Y2HE14</accession>
<name>A0A4Y2HE14_ARAVE</name>
<dbReference type="PRINTS" id="PR00309">
    <property type="entry name" value="ARRESTIN"/>
</dbReference>
<comment type="similarity">
    <text evidence="1">Belongs to the arrestin family.</text>
</comment>